<accession>A0A9P5TED8</accession>
<gene>
    <name evidence="1" type="ORF">DFH94DRAFT_841625</name>
</gene>
<reference evidence="1" key="1">
    <citation type="submission" date="2019-10" db="EMBL/GenBank/DDBJ databases">
        <authorList>
            <consortium name="DOE Joint Genome Institute"/>
            <person name="Kuo A."/>
            <person name="Miyauchi S."/>
            <person name="Kiss E."/>
            <person name="Drula E."/>
            <person name="Kohler A."/>
            <person name="Sanchez-Garcia M."/>
            <person name="Andreopoulos B."/>
            <person name="Barry K.W."/>
            <person name="Bonito G."/>
            <person name="Buee M."/>
            <person name="Carver A."/>
            <person name="Chen C."/>
            <person name="Cichocki N."/>
            <person name="Clum A."/>
            <person name="Culley D."/>
            <person name="Crous P.W."/>
            <person name="Fauchery L."/>
            <person name="Girlanda M."/>
            <person name="Hayes R."/>
            <person name="Keri Z."/>
            <person name="LaButti K."/>
            <person name="Lipzen A."/>
            <person name="Lombard V."/>
            <person name="Magnuson J."/>
            <person name="Maillard F."/>
            <person name="Morin E."/>
            <person name="Murat C."/>
            <person name="Nolan M."/>
            <person name="Ohm R."/>
            <person name="Pangilinan J."/>
            <person name="Pereira M."/>
            <person name="Perotto S."/>
            <person name="Peter M."/>
            <person name="Riley R."/>
            <person name="Sitrit Y."/>
            <person name="Stielow B."/>
            <person name="Szollosi G."/>
            <person name="Zifcakova L."/>
            <person name="Stursova M."/>
            <person name="Spatafora J.W."/>
            <person name="Tedersoo L."/>
            <person name="Vaario L.-M."/>
            <person name="Yamada A."/>
            <person name="Yan M."/>
            <person name="Wang P."/>
            <person name="Xu J."/>
            <person name="Bruns T."/>
            <person name="Baldrian P."/>
            <person name="Vilgalys R."/>
            <person name="Henrissat B."/>
            <person name="Grigoriev I.V."/>
            <person name="Hibbett D."/>
            <person name="Nagy L.G."/>
            <person name="Martin F.M."/>
        </authorList>
    </citation>
    <scope>NUCLEOTIDE SEQUENCE</scope>
    <source>
        <strain evidence="1">Prilba</strain>
    </source>
</reference>
<proteinExistence type="predicted"/>
<protein>
    <submittedName>
        <fullName evidence="1">Uncharacterized protein</fullName>
    </submittedName>
</protein>
<dbReference type="EMBL" id="WHVB01000001">
    <property type="protein sequence ID" value="KAF8487266.1"/>
    <property type="molecule type" value="Genomic_DNA"/>
</dbReference>
<sequence>MATRQIVGLATAEPSMALAATERNTTKRRKFGLTQLSHPTRAGFGLGTNNIFLLHEGVFRIWTGEVGKAFRCHSEGHPALERGHAKGFPLPQCRRRTLALWWSLPSTLQAVTVMGREPGSPFTWRERRGGPLLSGRD</sequence>
<name>A0A9P5TED8_9AGAM</name>
<dbReference type="Proteomes" id="UP000759537">
    <property type="component" value="Unassembled WGS sequence"/>
</dbReference>
<evidence type="ECO:0000313" key="1">
    <source>
        <dbReference type="EMBL" id="KAF8487266.1"/>
    </source>
</evidence>
<dbReference type="AlphaFoldDB" id="A0A9P5TED8"/>
<evidence type="ECO:0000313" key="2">
    <source>
        <dbReference type="Proteomes" id="UP000759537"/>
    </source>
</evidence>
<organism evidence="1 2">
    <name type="scientific">Russula ochroleuca</name>
    <dbReference type="NCBI Taxonomy" id="152965"/>
    <lineage>
        <taxon>Eukaryota</taxon>
        <taxon>Fungi</taxon>
        <taxon>Dikarya</taxon>
        <taxon>Basidiomycota</taxon>
        <taxon>Agaricomycotina</taxon>
        <taxon>Agaricomycetes</taxon>
        <taxon>Russulales</taxon>
        <taxon>Russulaceae</taxon>
        <taxon>Russula</taxon>
    </lineage>
</organism>
<reference evidence="1" key="2">
    <citation type="journal article" date="2020" name="Nat. Commun.">
        <title>Large-scale genome sequencing of mycorrhizal fungi provides insights into the early evolution of symbiotic traits.</title>
        <authorList>
            <person name="Miyauchi S."/>
            <person name="Kiss E."/>
            <person name="Kuo A."/>
            <person name="Drula E."/>
            <person name="Kohler A."/>
            <person name="Sanchez-Garcia M."/>
            <person name="Morin E."/>
            <person name="Andreopoulos B."/>
            <person name="Barry K.W."/>
            <person name="Bonito G."/>
            <person name="Buee M."/>
            <person name="Carver A."/>
            <person name="Chen C."/>
            <person name="Cichocki N."/>
            <person name="Clum A."/>
            <person name="Culley D."/>
            <person name="Crous P.W."/>
            <person name="Fauchery L."/>
            <person name="Girlanda M."/>
            <person name="Hayes R.D."/>
            <person name="Keri Z."/>
            <person name="LaButti K."/>
            <person name="Lipzen A."/>
            <person name="Lombard V."/>
            <person name="Magnuson J."/>
            <person name="Maillard F."/>
            <person name="Murat C."/>
            <person name="Nolan M."/>
            <person name="Ohm R.A."/>
            <person name="Pangilinan J."/>
            <person name="Pereira M.F."/>
            <person name="Perotto S."/>
            <person name="Peter M."/>
            <person name="Pfister S."/>
            <person name="Riley R."/>
            <person name="Sitrit Y."/>
            <person name="Stielow J.B."/>
            <person name="Szollosi G."/>
            <person name="Zifcakova L."/>
            <person name="Stursova M."/>
            <person name="Spatafora J.W."/>
            <person name="Tedersoo L."/>
            <person name="Vaario L.M."/>
            <person name="Yamada A."/>
            <person name="Yan M."/>
            <person name="Wang P."/>
            <person name="Xu J."/>
            <person name="Bruns T."/>
            <person name="Baldrian P."/>
            <person name="Vilgalys R."/>
            <person name="Dunand C."/>
            <person name="Henrissat B."/>
            <person name="Grigoriev I.V."/>
            <person name="Hibbett D."/>
            <person name="Nagy L.G."/>
            <person name="Martin F.M."/>
        </authorList>
    </citation>
    <scope>NUCLEOTIDE SEQUENCE</scope>
    <source>
        <strain evidence="1">Prilba</strain>
    </source>
</reference>
<keyword evidence="2" id="KW-1185">Reference proteome</keyword>
<comment type="caution">
    <text evidence="1">The sequence shown here is derived from an EMBL/GenBank/DDBJ whole genome shotgun (WGS) entry which is preliminary data.</text>
</comment>